<sequence>MSRFRNEEYVDIPFVYEFCNGNSRRAEEEYRLRYSHRRRPNRAIFAAVQQKLRETGSFGKVYEWSQNRRSATVEESVLYRVEKDRSANSRTLESEGVISQSKVMKTLHENQYYSYHFTQVQELRRSDFHQRVTFCR</sequence>
<proteinExistence type="predicted"/>
<comment type="caution">
    <text evidence="1">The sequence shown here is derived from an EMBL/GenBank/DDBJ whole genome shotgun (WGS) entry which is preliminary data.</text>
</comment>
<dbReference type="PANTHER" id="PTHR47326:SF1">
    <property type="entry name" value="HTH PSQ-TYPE DOMAIN-CONTAINING PROTEIN"/>
    <property type="match status" value="1"/>
</dbReference>
<dbReference type="AlphaFoldDB" id="A0A4Y2A549"/>
<organism evidence="1 2">
    <name type="scientific">Araneus ventricosus</name>
    <name type="common">Orbweaver spider</name>
    <name type="synonym">Epeira ventricosa</name>
    <dbReference type="NCBI Taxonomy" id="182803"/>
    <lineage>
        <taxon>Eukaryota</taxon>
        <taxon>Metazoa</taxon>
        <taxon>Ecdysozoa</taxon>
        <taxon>Arthropoda</taxon>
        <taxon>Chelicerata</taxon>
        <taxon>Arachnida</taxon>
        <taxon>Araneae</taxon>
        <taxon>Araneomorphae</taxon>
        <taxon>Entelegynae</taxon>
        <taxon>Araneoidea</taxon>
        <taxon>Araneidae</taxon>
        <taxon>Araneus</taxon>
    </lineage>
</organism>
<dbReference type="EMBL" id="BGPR01000006">
    <property type="protein sequence ID" value="GBL74810.1"/>
    <property type="molecule type" value="Genomic_DNA"/>
</dbReference>
<evidence type="ECO:0000313" key="1">
    <source>
        <dbReference type="EMBL" id="GBL74810.1"/>
    </source>
</evidence>
<dbReference type="PANTHER" id="PTHR47326">
    <property type="entry name" value="TRANSPOSABLE ELEMENT TC3 TRANSPOSASE-LIKE PROTEIN"/>
    <property type="match status" value="1"/>
</dbReference>
<accession>A0A4Y2A549</accession>
<gene>
    <name evidence="1" type="ORF">AVEN_243662_1</name>
</gene>
<dbReference type="OrthoDB" id="6762846at2759"/>
<protein>
    <submittedName>
        <fullName evidence="1">Uncharacterized protein</fullName>
    </submittedName>
</protein>
<evidence type="ECO:0000313" key="2">
    <source>
        <dbReference type="Proteomes" id="UP000499080"/>
    </source>
</evidence>
<name>A0A4Y2A549_ARAVE</name>
<dbReference type="Proteomes" id="UP000499080">
    <property type="component" value="Unassembled WGS sequence"/>
</dbReference>
<reference evidence="1 2" key="1">
    <citation type="journal article" date="2019" name="Sci. Rep.">
        <title>Orb-weaving spider Araneus ventricosus genome elucidates the spidroin gene catalogue.</title>
        <authorList>
            <person name="Kono N."/>
            <person name="Nakamura H."/>
            <person name="Ohtoshi R."/>
            <person name="Moran D.A.P."/>
            <person name="Shinohara A."/>
            <person name="Yoshida Y."/>
            <person name="Fujiwara M."/>
            <person name="Mori M."/>
            <person name="Tomita M."/>
            <person name="Arakawa K."/>
        </authorList>
    </citation>
    <scope>NUCLEOTIDE SEQUENCE [LARGE SCALE GENOMIC DNA]</scope>
</reference>
<keyword evidence="2" id="KW-1185">Reference proteome</keyword>